<dbReference type="EMBL" id="SBHX01000078">
    <property type="protein sequence ID" value="RWX23238.1"/>
    <property type="molecule type" value="Genomic_DNA"/>
</dbReference>
<dbReference type="Gene3D" id="3.30.870.10">
    <property type="entry name" value="Endonuclease Chain A"/>
    <property type="match status" value="1"/>
</dbReference>
<sequence length="601" mass="65375">MSDRQAWPGQPYLDELRPGRLETVRLALFATYSVDLSAVAATLLALIGRNNETGSGTAVDFAQAIDTLRDRVRIIIQRGRIARPVALPRIAGILDQFIAEQDHDERERSWHPKIALVAYDCPRGEFRWKLWIGSRNLTRSQDLDVGVLLDGTEKRAKGRVRLAGVGALGATLARAASRTDADRLAEQLEAIWWQAPEGFQLRSLLNGLDEDIPLHAQPPASTIDGITVISPFLSPGFLKTAGKWGPDGSRTLISSMPALVDMANRSSKPLKGFSKILAYAAPDVLPDESAIALLGNEAVTEDDAEPSPLALHAKLVCFHSGDRAIFRIGSANATERAWAGRNSEVMVELEAGDAFTSGLVFLVGKATPVSIEDLAATAPPNASEADALEESRKMLMASWNPTLRRDGERFSIDAGATPLLAYQDHQLHAGSANGDLLPWPSGASQLDLGAVPLSHQSAFIQVQIKGLDGAVRWMQRVVIDPPLDEQRDLAALASHMGLRAFHDWMRAMLSGDTLPVGGGDWDEDTRSPGKRHKGQGYDRLTLEDILIAWARDRKAFGRADRHFAPYVDALLAHGDNLSDAEKADLNELAQIWAIARNRLAS</sequence>
<accession>A0A444HM45</accession>
<evidence type="ECO:0000313" key="2">
    <source>
        <dbReference type="Proteomes" id="UP000283817"/>
    </source>
</evidence>
<dbReference type="Proteomes" id="UP000283817">
    <property type="component" value="Unassembled WGS sequence"/>
</dbReference>
<reference evidence="1 2" key="1">
    <citation type="submission" date="2019-01" db="EMBL/GenBank/DDBJ databases">
        <title>RHIZO-ID as a novel technology for direct rhizobia identification.</title>
        <authorList>
            <person name="De Meyer S.E."/>
        </authorList>
    </citation>
    <scope>NUCLEOTIDE SEQUENCE [LARGE SCALE GENOMIC DNA]</scope>
    <source>
        <strain evidence="1 2">WSM448</strain>
    </source>
</reference>
<organism evidence="1 2">
    <name type="scientific">Rhizobium leguminosarum</name>
    <dbReference type="NCBI Taxonomy" id="384"/>
    <lineage>
        <taxon>Bacteria</taxon>
        <taxon>Pseudomonadati</taxon>
        <taxon>Pseudomonadota</taxon>
        <taxon>Alphaproteobacteria</taxon>
        <taxon>Hyphomicrobiales</taxon>
        <taxon>Rhizobiaceae</taxon>
        <taxon>Rhizobium/Agrobacterium group</taxon>
        <taxon>Rhizobium</taxon>
    </lineage>
</organism>
<dbReference type="InterPro" id="IPR059166">
    <property type="entry name" value="PLD-like_cat"/>
</dbReference>
<gene>
    <name evidence="1" type="ORF">EHI47_31705</name>
</gene>
<protein>
    <recommendedName>
        <fullName evidence="3">PLD phosphodiesterase domain-containing protein</fullName>
    </recommendedName>
</protein>
<dbReference type="RefSeq" id="WP_128412246.1">
    <property type="nucleotide sequence ID" value="NZ_SBHX01000078.1"/>
</dbReference>
<comment type="caution">
    <text evidence="1">The sequence shown here is derived from an EMBL/GenBank/DDBJ whole genome shotgun (WGS) entry which is preliminary data.</text>
</comment>
<evidence type="ECO:0008006" key="3">
    <source>
        <dbReference type="Google" id="ProtNLM"/>
    </source>
</evidence>
<dbReference type="CDD" id="cd09176">
    <property type="entry name" value="PLDc_unchar6"/>
    <property type="match status" value="1"/>
</dbReference>
<dbReference type="AlphaFoldDB" id="A0A444HM45"/>
<evidence type="ECO:0000313" key="1">
    <source>
        <dbReference type="EMBL" id="RWX23238.1"/>
    </source>
</evidence>
<name>A0A444HM45_RHILE</name>
<proteinExistence type="predicted"/>